<dbReference type="AlphaFoldDB" id="A0A845DZ25"/>
<dbReference type="OrthoDB" id="2896720at2"/>
<protein>
    <recommendedName>
        <fullName evidence="3">SpoVT-AbrB domain-containing protein</fullName>
    </recommendedName>
</protein>
<comment type="caution">
    <text evidence="1">The sequence shown here is derived from an EMBL/GenBank/DDBJ whole genome shotgun (WGS) entry which is preliminary data.</text>
</comment>
<organism evidence="1 2">
    <name type="scientific">Halobacillus litoralis</name>
    <dbReference type="NCBI Taxonomy" id="45668"/>
    <lineage>
        <taxon>Bacteria</taxon>
        <taxon>Bacillati</taxon>
        <taxon>Bacillota</taxon>
        <taxon>Bacilli</taxon>
        <taxon>Bacillales</taxon>
        <taxon>Bacillaceae</taxon>
        <taxon>Halobacillus</taxon>
    </lineage>
</organism>
<dbReference type="Proteomes" id="UP000447393">
    <property type="component" value="Unassembled WGS sequence"/>
</dbReference>
<evidence type="ECO:0008006" key="3">
    <source>
        <dbReference type="Google" id="ProtNLM"/>
    </source>
</evidence>
<evidence type="ECO:0000313" key="1">
    <source>
        <dbReference type="EMBL" id="MYL48280.1"/>
    </source>
</evidence>
<accession>A0A845DZ25</accession>
<evidence type="ECO:0000313" key="2">
    <source>
        <dbReference type="Proteomes" id="UP000447393"/>
    </source>
</evidence>
<reference evidence="1 2" key="1">
    <citation type="submission" date="2019-11" db="EMBL/GenBank/DDBJ databases">
        <title>Genome sequences of 17 halophilic strains isolated from different environments.</title>
        <authorList>
            <person name="Furrow R.E."/>
        </authorList>
    </citation>
    <scope>NUCLEOTIDE SEQUENCE [LARGE SCALE GENOMIC DNA]</scope>
    <source>
        <strain evidence="1 2">22505_10_Sand</strain>
    </source>
</reference>
<gene>
    <name evidence="1" type="ORF">GLV98_02240</name>
</gene>
<dbReference type="InterPro" id="IPR037914">
    <property type="entry name" value="SpoVT-AbrB_sf"/>
</dbReference>
<dbReference type="RefSeq" id="WP_160911682.1">
    <property type="nucleotide sequence ID" value="NZ_WMEZ01000001.1"/>
</dbReference>
<proteinExistence type="predicted"/>
<dbReference type="SUPFAM" id="SSF89447">
    <property type="entry name" value="AbrB/MazE/MraZ-like"/>
    <property type="match status" value="1"/>
</dbReference>
<name>A0A845DZ25_9BACI</name>
<sequence length="101" mass="12052">MKQTHKTIDFTCKSDFNMPIEWRRKLQIEDGMTVTFNVVNHRIVIKPAYERTLDVMSTVGRKGLIYVPKEIRTYFERKGLKRFHMDIEEGEMAVIMKPMQE</sequence>
<dbReference type="EMBL" id="WMEZ01000001">
    <property type="protein sequence ID" value="MYL48280.1"/>
    <property type="molecule type" value="Genomic_DNA"/>
</dbReference>